<dbReference type="NCBIfam" id="TIGR01549">
    <property type="entry name" value="HAD-SF-IA-v1"/>
    <property type="match status" value="1"/>
</dbReference>
<dbReference type="RefSeq" id="WP_349245612.1">
    <property type="nucleotide sequence ID" value="NZ_JASCXX010000017.1"/>
</dbReference>
<dbReference type="InterPro" id="IPR023214">
    <property type="entry name" value="HAD_sf"/>
</dbReference>
<dbReference type="SFLD" id="SFLDS00003">
    <property type="entry name" value="Haloacid_Dehalogenase"/>
    <property type="match status" value="1"/>
</dbReference>
<evidence type="ECO:0000256" key="2">
    <source>
        <dbReference type="ARBA" id="ARBA00022801"/>
    </source>
</evidence>
<dbReference type="Pfam" id="PF00702">
    <property type="entry name" value="Hydrolase"/>
    <property type="match status" value="1"/>
</dbReference>
<accession>A0AAW6U3E5</accession>
<protein>
    <submittedName>
        <fullName evidence="4">HAD family hydrolase</fullName>
        <ecNumber evidence="4">3.1.3.-</ecNumber>
    </submittedName>
</protein>
<dbReference type="Gene3D" id="1.20.120.710">
    <property type="entry name" value="Haloacid dehalogenase hydrolase-like domain"/>
    <property type="match status" value="1"/>
</dbReference>
<dbReference type="PANTHER" id="PTHR46470:SF3">
    <property type="entry name" value="N-ACYLNEURAMINATE-9-PHOSPHATASE"/>
    <property type="match status" value="1"/>
</dbReference>
<dbReference type="Proteomes" id="UP001431776">
    <property type="component" value="Unassembled WGS sequence"/>
</dbReference>
<dbReference type="InterPro" id="IPR051400">
    <property type="entry name" value="HAD-like_hydrolase"/>
</dbReference>
<organism evidence="4 5">
    <name type="scientific">Anaerobaca lacustris</name>
    <dbReference type="NCBI Taxonomy" id="3044600"/>
    <lineage>
        <taxon>Bacteria</taxon>
        <taxon>Pseudomonadati</taxon>
        <taxon>Planctomycetota</taxon>
        <taxon>Phycisphaerae</taxon>
        <taxon>Sedimentisphaerales</taxon>
        <taxon>Anaerobacaceae</taxon>
        <taxon>Anaerobaca</taxon>
    </lineage>
</organism>
<dbReference type="GO" id="GO:0016791">
    <property type="term" value="F:phosphatase activity"/>
    <property type="evidence" value="ECO:0007669"/>
    <property type="project" value="TreeGrafter"/>
</dbReference>
<evidence type="ECO:0000256" key="1">
    <source>
        <dbReference type="ARBA" id="ARBA00001946"/>
    </source>
</evidence>
<dbReference type="NCBIfam" id="TIGR01509">
    <property type="entry name" value="HAD-SF-IA-v3"/>
    <property type="match status" value="1"/>
</dbReference>
<name>A0AAW6U3E5_9BACT</name>
<dbReference type="Gene3D" id="3.40.50.1000">
    <property type="entry name" value="HAD superfamily/HAD-like"/>
    <property type="match status" value="1"/>
</dbReference>
<proteinExistence type="predicted"/>
<comment type="cofactor">
    <cofactor evidence="1">
        <name>Mg(2+)</name>
        <dbReference type="ChEBI" id="CHEBI:18420"/>
    </cofactor>
</comment>
<evidence type="ECO:0000313" key="5">
    <source>
        <dbReference type="Proteomes" id="UP001431776"/>
    </source>
</evidence>
<evidence type="ECO:0000256" key="3">
    <source>
        <dbReference type="ARBA" id="ARBA00022842"/>
    </source>
</evidence>
<dbReference type="InterPro" id="IPR036412">
    <property type="entry name" value="HAD-like_sf"/>
</dbReference>
<comment type="caution">
    <text evidence="4">The sequence shown here is derived from an EMBL/GenBank/DDBJ whole genome shotgun (WGS) entry which is preliminary data.</text>
</comment>
<dbReference type="SFLD" id="SFLDG01129">
    <property type="entry name" value="C1.5:_HAD__Beta-PGM__Phosphata"/>
    <property type="match status" value="1"/>
</dbReference>
<dbReference type="AlphaFoldDB" id="A0AAW6U3E5"/>
<evidence type="ECO:0000313" key="4">
    <source>
        <dbReference type="EMBL" id="MDI6450204.1"/>
    </source>
</evidence>
<dbReference type="GO" id="GO:0019752">
    <property type="term" value="P:carboxylic acid metabolic process"/>
    <property type="evidence" value="ECO:0007669"/>
    <property type="project" value="UniProtKB-ARBA"/>
</dbReference>
<sequence>MPETAIDALVFDLDDTLVVEKDSADAAFGAACQLAARRCGLDPAALHSAVRETCRDLWHHHSPARTYAAEVGISSWEALWSRFEGEHADLALLRNWAPRYRRDSWLGALRLHGVDDEDLATELANAFVTHRRARHVVYDDVRPALERLRGGCRLALLTNGASDLQREKVAGAGLTPYFDEVLVAADIGVAKPDPRIFQTLLARLKVHPTAAVMLGDSQSRDIQGAWAVGMKAVWVNRTGIPRRDGVVCDLEVTSLAECIEWIATRTVVR</sequence>
<dbReference type="EMBL" id="JASCXX010000017">
    <property type="protein sequence ID" value="MDI6450204.1"/>
    <property type="molecule type" value="Genomic_DNA"/>
</dbReference>
<keyword evidence="3" id="KW-0460">Magnesium</keyword>
<keyword evidence="2 4" id="KW-0378">Hydrolase</keyword>
<gene>
    <name evidence="4" type="ORF">QJ522_14180</name>
</gene>
<dbReference type="EC" id="3.1.3.-" evidence="4"/>
<dbReference type="PANTHER" id="PTHR46470">
    <property type="entry name" value="N-ACYLNEURAMINATE-9-PHOSPHATASE"/>
    <property type="match status" value="1"/>
</dbReference>
<dbReference type="InterPro" id="IPR006439">
    <property type="entry name" value="HAD-SF_hydro_IA"/>
</dbReference>
<keyword evidence="5" id="KW-1185">Reference proteome</keyword>
<reference evidence="4" key="1">
    <citation type="submission" date="2023-05" db="EMBL/GenBank/DDBJ databases">
        <title>Anaerotaeda fermentans gen. nov., sp. nov., a novel anaerobic planctomycete of the new family within the order Sedimentisphaerales isolated from Taman Peninsula, Russia.</title>
        <authorList>
            <person name="Khomyakova M.A."/>
            <person name="Merkel A.Y."/>
            <person name="Slobodkin A.I."/>
        </authorList>
    </citation>
    <scope>NUCLEOTIDE SEQUENCE</scope>
    <source>
        <strain evidence="4">M17dextr</strain>
    </source>
</reference>
<dbReference type="SUPFAM" id="SSF56784">
    <property type="entry name" value="HAD-like"/>
    <property type="match status" value="1"/>
</dbReference>